<proteinExistence type="inferred from homology"/>
<name>A0A841U142_9BACL</name>
<dbReference type="NCBIfam" id="NF003792">
    <property type="entry name" value="PRK05380.1"/>
    <property type="match status" value="1"/>
</dbReference>
<dbReference type="NCBIfam" id="TIGR00337">
    <property type="entry name" value="PyrG"/>
    <property type="match status" value="1"/>
</dbReference>
<keyword evidence="5 11" id="KW-0547">Nucleotide-binding</keyword>
<feature type="active site" evidence="11">
    <location>
        <position position="509"/>
    </location>
</feature>
<evidence type="ECO:0000256" key="2">
    <source>
        <dbReference type="ARBA" id="ARBA00007533"/>
    </source>
</evidence>
<dbReference type="GO" id="GO:0005524">
    <property type="term" value="F:ATP binding"/>
    <property type="evidence" value="ECO:0007669"/>
    <property type="project" value="UniProtKB-KW"/>
</dbReference>
<feature type="active site" evidence="11">
    <location>
        <position position="511"/>
    </location>
</feature>
<evidence type="ECO:0000313" key="14">
    <source>
        <dbReference type="EMBL" id="MBB6691830.1"/>
    </source>
</evidence>
<keyword evidence="6 11" id="KW-0067">ATP-binding</keyword>
<feature type="binding site" evidence="11">
    <location>
        <position position="407"/>
    </location>
    <ligand>
        <name>L-glutamine</name>
        <dbReference type="ChEBI" id="CHEBI:58359"/>
    </ligand>
</feature>
<comment type="pathway">
    <text evidence="1 11">Pyrimidine metabolism; CTP biosynthesis via de novo pathway; CTP from UDP: step 2/2.</text>
</comment>
<evidence type="ECO:0000256" key="9">
    <source>
        <dbReference type="ARBA" id="ARBA00022975"/>
    </source>
</evidence>
<feature type="region of interest" description="Amidoligase domain" evidence="11">
    <location>
        <begin position="1"/>
        <end position="267"/>
    </location>
</feature>
<keyword evidence="3 11" id="KW-0436">Ligase</keyword>
<dbReference type="InterPro" id="IPR004468">
    <property type="entry name" value="CTP_synthase"/>
</dbReference>
<keyword evidence="8 11" id="KW-0315">Glutamine amidotransferase</keyword>
<dbReference type="Pfam" id="PF06418">
    <property type="entry name" value="CTP_synth_N"/>
    <property type="match status" value="1"/>
</dbReference>
<dbReference type="GO" id="GO:0042802">
    <property type="term" value="F:identical protein binding"/>
    <property type="evidence" value="ECO:0007669"/>
    <property type="project" value="TreeGrafter"/>
</dbReference>
<dbReference type="GO" id="GO:0005829">
    <property type="term" value="C:cytosol"/>
    <property type="evidence" value="ECO:0007669"/>
    <property type="project" value="TreeGrafter"/>
</dbReference>
<accession>A0A841U142</accession>
<feature type="binding site" evidence="11">
    <location>
        <begin position="188"/>
        <end position="193"/>
    </location>
    <ligand>
        <name>UTP</name>
        <dbReference type="ChEBI" id="CHEBI:46398"/>
    </ligand>
</feature>
<dbReference type="GO" id="GO:0044210">
    <property type="term" value="P:'de novo' CTP biosynthetic process"/>
    <property type="evidence" value="ECO:0007669"/>
    <property type="project" value="UniProtKB-UniRule"/>
</dbReference>
<feature type="binding site" evidence="11">
    <location>
        <position position="224"/>
    </location>
    <ligand>
        <name>UTP</name>
        <dbReference type="ChEBI" id="CHEBI:46398"/>
    </ligand>
</feature>
<keyword evidence="4 11" id="KW-0479">Metal-binding</keyword>
<dbReference type="Pfam" id="PF00117">
    <property type="entry name" value="GATase"/>
    <property type="match status" value="1"/>
</dbReference>
<feature type="binding site" evidence="11">
    <location>
        <position position="13"/>
    </location>
    <ligand>
        <name>UTP</name>
        <dbReference type="ChEBI" id="CHEBI:46398"/>
    </ligand>
</feature>
<evidence type="ECO:0000256" key="5">
    <source>
        <dbReference type="ARBA" id="ARBA00022741"/>
    </source>
</evidence>
<feature type="binding site" evidence="11">
    <location>
        <position position="141"/>
    </location>
    <ligand>
        <name>Mg(2+)</name>
        <dbReference type="ChEBI" id="CHEBI:18420"/>
    </ligand>
</feature>
<comment type="miscellaneous">
    <text evidence="11">CTPSs have evolved a hybrid strategy for distinguishing between UTP and CTP. The overlapping regions of the product feedback inhibitory and substrate sites recognize a common feature in both compounds, the triphosphate moiety. To differentiate isosteric substrate and product pyrimidine rings, an additional pocket far from the expected kinase/ligase catalytic site, specifically recognizes the cytosine and ribose portions of the product inhibitor.</text>
</comment>
<dbReference type="Gene3D" id="3.40.50.300">
    <property type="entry name" value="P-loop containing nucleotide triphosphate hydrolases"/>
    <property type="match status" value="1"/>
</dbReference>
<dbReference type="EMBL" id="JACJVR010000039">
    <property type="protein sequence ID" value="MBB6691830.1"/>
    <property type="molecule type" value="Genomic_DNA"/>
</dbReference>
<keyword evidence="7 11" id="KW-0460">Magnesium</keyword>
<comment type="subunit">
    <text evidence="11">Homotetramer.</text>
</comment>
<evidence type="ECO:0000256" key="11">
    <source>
        <dbReference type="HAMAP-Rule" id="MF_01227"/>
    </source>
</evidence>
<evidence type="ECO:0000256" key="4">
    <source>
        <dbReference type="ARBA" id="ARBA00022723"/>
    </source>
</evidence>
<feature type="binding site" evidence="11">
    <location>
        <position position="464"/>
    </location>
    <ligand>
        <name>L-glutamine</name>
        <dbReference type="ChEBI" id="CHEBI:58359"/>
    </ligand>
</feature>
<evidence type="ECO:0000256" key="6">
    <source>
        <dbReference type="ARBA" id="ARBA00022840"/>
    </source>
</evidence>
<keyword evidence="9 11" id="KW-0665">Pyrimidine biosynthesis</keyword>
<dbReference type="HAMAP" id="MF_01227">
    <property type="entry name" value="PyrG"/>
    <property type="match status" value="1"/>
</dbReference>
<dbReference type="FunFam" id="3.40.50.880:FF:000002">
    <property type="entry name" value="CTP synthase"/>
    <property type="match status" value="1"/>
</dbReference>
<evidence type="ECO:0000256" key="7">
    <source>
        <dbReference type="ARBA" id="ARBA00022842"/>
    </source>
</evidence>
<dbReference type="FunFam" id="3.40.50.300:FF:000009">
    <property type="entry name" value="CTP synthase"/>
    <property type="match status" value="1"/>
</dbReference>
<protein>
    <recommendedName>
        <fullName evidence="11">CTP synthase</fullName>
        <ecNumber evidence="11">6.3.4.2</ecNumber>
    </recommendedName>
    <alternativeName>
        <fullName evidence="11">Cytidine 5'-triphosphate synthase</fullName>
    </alternativeName>
    <alternativeName>
        <fullName evidence="11">Cytidine triphosphate synthetase</fullName>
        <shortName evidence="11">CTP synthetase</shortName>
        <shortName evidence="11">CTPS</shortName>
    </alternativeName>
    <alternativeName>
        <fullName evidence="11">UTP--ammonia ligase</fullName>
    </alternativeName>
</protein>
<feature type="domain" description="Glutamine amidotransferase" evidence="12">
    <location>
        <begin position="304"/>
        <end position="528"/>
    </location>
</feature>
<feature type="binding site" evidence="11">
    <location>
        <begin position="148"/>
        <end position="150"/>
    </location>
    <ligand>
        <name>CTP</name>
        <dbReference type="ChEBI" id="CHEBI:37563"/>
        <note>allosteric inhibitor</note>
    </ligand>
</feature>
<dbReference type="UniPathway" id="UPA00159">
    <property type="reaction ID" value="UER00277"/>
</dbReference>
<dbReference type="GO" id="GO:0046872">
    <property type="term" value="F:metal ion binding"/>
    <property type="evidence" value="ECO:0007669"/>
    <property type="project" value="UniProtKB-KW"/>
</dbReference>
<gene>
    <name evidence="11" type="primary">pyrG</name>
    <name evidence="14" type="ORF">H7B90_10515</name>
</gene>
<evidence type="ECO:0000256" key="1">
    <source>
        <dbReference type="ARBA" id="ARBA00005171"/>
    </source>
</evidence>
<comment type="similarity">
    <text evidence="2 11">Belongs to the CTP synthase family.</text>
</comment>
<dbReference type="PANTHER" id="PTHR11550">
    <property type="entry name" value="CTP SYNTHASE"/>
    <property type="match status" value="1"/>
</dbReference>
<comment type="function">
    <text evidence="11">Catalyzes the ATP-dependent amination of UTP to CTP with either L-glutamine or ammonia as the source of nitrogen. Regulates intracellular CTP levels through interactions with the four ribonucleotide triphosphates.</text>
</comment>
<dbReference type="PROSITE" id="PS51273">
    <property type="entry name" value="GATASE_TYPE_1"/>
    <property type="match status" value="1"/>
</dbReference>
<dbReference type="GO" id="GO:0097268">
    <property type="term" value="C:cytoophidium"/>
    <property type="evidence" value="ECO:0007669"/>
    <property type="project" value="UniProtKB-ARBA"/>
</dbReference>
<evidence type="ECO:0000259" key="13">
    <source>
        <dbReference type="Pfam" id="PF06418"/>
    </source>
</evidence>
<evidence type="ECO:0000256" key="3">
    <source>
        <dbReference type="ARBA" id="ARBA00022598"/>
    </source>
</evidence>
<comment type="caution">
    <text evidence="14">The sequence shown here is derived from an EMBL/GenBank/DDBJ whole genome shotgun (WGS) entry which is preliminary data.</text>
</comment>
<dbReference type="InterPro" id="IPR033828">
    <property type="entry name" value="GATase1_CTP_Synthase"/>
</dbReference>
<dbReference type="RefSeq" id="WP_185135822.1">
    <property type="nucleotide sequence ID" value="NZ_BORM01000028.1"/>
</dbReference>
<evidence type="ECO:0000259" key="12">
    <source>
        <dbReference type="Pfam" id="PF00117"/>
    </source>
</evidence>
<dbReference type="GO" id="GO:0019856">
    <property type="term" value="P:pyrimidine nucleobase biosynthetic process"/>
    <property type="evidence" value="ECO:0007669"/>
    <property type="project" value="TreeGrafter"/>
</dbReference>
<feature type="binding site" evidence="11">
    <location>
        <position position="13"/>
    </location>
    <ligand>
        <name>CTP</name>
        <dbReference type="ChEBI" id="CHEBI:37563"/>
        <note>allosteric inhibitor</note>
    </ligand>
</feature>
<evidence type="ECO:0000313" key="15">
    <source>
        <dbReference type="Proteomes" id="UP000553776"/>
    </source>
</evidence>
<dbReference type="Gene3D" id="3.40.50.880">
    <property type="match status" value="1"/>
</dbReference>
<feature type="binding site" evidence="11">
    <location>
        <position position="71"/>
    </location>
    <ligand>
        <name>ATP</name>
        <dbReference type="ChEBI" id="CHEBI:30616"/>
    </ligand>
</feature>
<comment type="activity regulation">
    <text evidence="11">Allosterically activated by GTP, when glutamine is the substrate; GTP has no effect on the reaction when ammonia is the substrate. The allosteric effector GTP functions by stabilizing the protein conformation that binds the tetrahedral intermediate(s) formed during glutamine hydrolysis. Inhibited by the product CTP, via allosteric rather than competitive inhibition.</text>
</comment>
<dbReference type="InterPro" id="IPR027417">
    <property type="entry name" value="P-loop_NTPase"/>
</dbReference>
<dbReference type="GO" id="GO:0003883">
    <property type="term" value="F:CTP synthase activity"/>
    <property type="evidence" value="ECO:0007669"/>
    <property type="project" value="UniProtKB-UniRule"/>
</dbReference>
<feature type="binding site" evidence="11">
    <location>
        <position position="54"/>
    </location>
    <ligand>
        <name>L-glutamine</name>
        <dbReference type="ChEBI" id="CHEBI:58359"/>
    </ligand>
</feature>
<dbReference type="EC" id="6.3.4.2" evidence="11"/>
<dbReference type="CDD" id="cd03113">
    <property type="entry name" value="CTPS_N"/>
    <property type="match status" value="1"/>
</dbReference>
<feature type="binding site" evidence="11">
    <location>
        <position position="71"/>
    </location>
    <ligand>
        <name>Mg(2+)</name>
        <dbReference type="ChEBI" id="CHEBI:18420"/>
    </ligand>
</feature>
<feature type="active site" description="Nucleophile; for glutamine hydrolysis" evidence="11">
    <location>
        <position position="383"/>
    </location>
</feature>
<dbReference type="InterPro" id="IPR017456">
    <property type="entry name" value="CTP_synthase_N"/>
</dbReference>
<comment type="catalytic activity">
    <reaction evidence="11">
        <text>UTP + NH4(+) + ATP = CTP + ADP + phosphate + 2 H(+)</text>
        <dbReference type="Rhea" id="RHEA:16597"/>
        <dbReference type="ChEBI" id="CHEBI:15378"/>
        <dbReference type="ChEBI" id="CHEBI:28938"/>
        <dbReference type="ChEBI" id="CHEBI:30616"/>
        <dbReference type="ChEBI" id="CHEBI:37563"/>
        <dbReference type="ChEBI" id="CHEBI:43474"/>
        <dbReference type="ChEBI" id="CHEBI:46398"/>
        <dbReference type="ChEBI" id="CHEBI:456216"/>
    </reaction>
</comment>
<dbReference type="AlphaFoldDB" id="A0A841U142"/>
<feature type="binding site" evidence="11">
    <location>
        <begin position="384"/>
        <end position="387"/>
    </location>
    <ligand>
        <name>L-glutamine</name>
        <dbReference type="ChEBI" id="CHEBI:58359"/>
    </ligand>
</feature>
<feature type="binding site" evidence="11">
    <location>
        <position position="356"/>
    </location>
    <ligand>
        <name>L-glutamine</name>
        <dbReference type="ChEBI" id="CHEBI:58359"/>
    </ligand>
</feature>
<dbReference type="CDD" id="cd01746">
    <property type="entry name" value="GATase1_CTP_Synthase"/>
    <property type="match status" value="1"/>
</dbReference>
<feature type="binding site" evidence="11">
    <location>
        <begin position="240"/>
        <end position="242"/>
    </location>
    <ligand>
        <name>ATP</name>
        <dbReference type="ChEBI" id="CHEBI:30616"/>
    </ligand>
</feature>
<dbReference type="SUPFAM" id="SSF52317">
    <property type="entry name" value="Class I glutamine amidotransferase-like"/>
    <property type="match status" value="1"/>
</dbReference>
<dbReference type="InterPro" id="IPR029062">
    <property type="entry name" value="Class_I_gatase-like"/>
</dbReference>
<comment type="catalytic activity">
    <reaction evidence="11">
        <text>L-glutamine + H2O = L-glutamate + NH4(+)</text>
        <dbReference type="Rhea" id="RHEA:15889"/>
        <dbReference type="ChEBI" id="CHEBI:15377"/>
        <dbReference type="ChEBI" id="CHEBI:28938"/>
        <dbReference type="ChEBI" id="CHEBI:29985"/>
        <dbReference type="ChEBI" id="CHEBI:58359"/>
    </reaction>
</comment>
<comment type="catalytic activity">
    <reaction evidence="10 11">
        <text>UTP + L-glutamine + ATP + H2O = CTP + L-glutamate + ADP + phosphate + 2 H(+)</text>
        <dbReference type="Rhea" id="RHEA:26426"/>
        <dbReference type="ChEBI" id="CHEBI:15377"/>
        <dbReference type="ChEBI" id="CHEBI:15378"/>
        <dbReference type="ChEBI" id="CHEBI:29985"/>
        <dbReference type="ChEBI" id="CHEBI:30616"/>
        <dbReference type="ChEBI" id="CHEBI:37563"/>
        <dbReference type="ChEBI" id="CHEBI:43474"/>
        <dbReference type="ChEBI" id="CHEBI:46398"/>
        <dbReference type="ChEBI" id="CHEBI:58359"/>
        <dbReference type="ChEBI" id="CHEBI:456216"/>
        <dbReference type="EC" id="6.3.4.2"/>
    </reaction>
</comment>
<dbReference type="SUPFAM" id="SSF52540">
    <property type="entry name" value="P-loop containing nucleoside triphosphate hydrolases"/>
    <property type="match status" value="1"/>
</dbReference>
<feature type="domain" description="CTP synthase N-terminal" evidence="13">
    <location>
        <begin position="3"/>
        <end position="267"/>
    </location>
</feature>
<evidence type="ECO:0000256" key="8">
    <source>
        <dbReference type="ARBA" id="ARBA00022962"/>
    </source>
</evidence>
<feature type="binding site" evidence="11">
    <location>
        <begin position="188"/>
        <end position="193"/>
    </location>
    <ligand>
        <name>CTP</name>
        <dbReference type="ChEBI" id="CHEBI:37563"/>
        <note>allosteric inhibitor</note>
    </ligand>
</feature>
<organism evidence="14 15">
    <name type="scientific">Cohnella xylanilytica</name>
    <dbReference type="NCBI Taxonomy" id="557555"/>
    <lineage>
        <taxon>Bacteria</taxon>
        <taxon>Bacillati</taxon>
        <taxon>Bacillota</taxon>
        <taxon>Bacilli</taxon>
        <taxon>Bacillales</taxon>
        <taxon>Paenibacillaceae</taxon>
        <taxon>Cohnella</taxon>
    </lineage>
</organism>
<sequence>MTKYIFVTGGVVSSLGKGITAASLGRLLKNRGLKVTIQKFDPYINVDPGTMSPYQHGEVFVTDDGAETDLDLGHYERFIDINLSKNSNVTTGKIYSTVISKERRGEYLGGTVQVIPHITNEIKDRVFRAGRETGSDVVITEIGGTVGDIESLPFLEAIRQIKSDIGRDNVMYIHVTLIPYIKAAGEVKTKPTQHSVKELRSIGIQPNVIVCRTEYPLAEDMKRKIALFCDIDANAVVECRDASTLYEVPLMLREQGLDDYVVKHLGLTQAAPAPDMVEWEALVKRVKSLSKTTEIAIVGKYVALHDAYLSIVESLGHAGIDSDAEVNVRWVNAEEVTPQNVEEMLGGVDGILVPGGFGDRGIEGKITAIRYAREQRIPFFGICLGMQVAVIEYARSMAGLDGANSSEIHPATPYPVIDLLPEQKDIEDLGGTMRLGLYPCKLVPGSLAAQCYGDELVYERHRHRYEFNNEFRERIESAGLRISGTSPDGRLVEMIELPDHPWFLAVQFHPEFTSRPNRPQPLFREFVRASLARAESR</sequence>
<dbReference type="InterPro" id="IPR017926">
    <property type="entry name" value="GATASE"/>
</dbReference>
<feature type="binding site" evidence="11">
    <location>
        <begin position="14"/>
        <end position="19"/>
    </location>
    <ligand>
        <name>ATP</name>
        <dbReference type="ChEBI" id="CHEBI:30616"/>
    </ligand>
</feature>
<dbReference type="Proteomes" id="UP000553776">
    <property type="component" value="Unassembled WGS sequence"/>
</dbReference>
<reference evidence="14 15" key="1">
    <citation type="submission" date="2020-08" db="EMBL/GenBank/DDBJ databases">
        <title>Cohnella phylogeny.</title>
        <authorList>
            <person name="Dunlap C."/>
        </authorList>
    </citation>
    <scope>NUCLEOTIDE SEQUENCE [LARGE SCALE GENOMIC DNA]</scope>
    <source>
        <strain evidence="14 15">DSM 25239</strain>
    </source>
</reference>
<keyword evidence="15" id="KW-1185">Reference proteome</keyword>
<feature type="binding site" evidence="11">
    <location>
        <position position="224"/>
    </location>
    <ligand>
        <name>CTP</name>
        <dbReference type="ChEBI" id="CHEBI:37563"/>
        <note>allosteric inhibitor</note>
    </ligand>
</feature>
<dbReference type="PANTHER" id="PTHR11550:SF0">
    <property type="entry name" value="CTP SYNTHASE-RELATED"/>
    <property type="match status" value="1"/>
</dbReference>
<evidence type="ECO:0000256" key="10">
    <source>
        <dbReference type="ARBA" id="ARBA00047781"/>
    </source>
</evidence>